<keyword evidence="2" id="KW-1185">Reference proteome</keyword>
<organism evidence="1 2">
    <name type="scientific">Pseudanabaena galeata UHCC 0370</name>
    <dbReference type="NCBI Taxonomy" id="3110310"/>
    <lineage>
        <taxon>Bacteria</taxon>
        <taxon>Bacillati</taxon>
        <taxon>Cyanobacteriota</taxon>
        <taxon>Cyanophyceae</taxon>
        <taxon>Pseudanabaenales</taxon>
        <taxon>Pseudanabaenaceae</taxon>
        <taxon>Pseudanabaena</taxon>
    </lineage>
</organism>
<dbReference type="Proteomes" id="UP001301388">
    <property type="component" value="Unassembled WGS sequence"/>
</dbReference>
<sequence>MADLENSSQLSSKIRIKLGEIELEFEGTEQYIRSDLPNLLEQICTYSVLEANQPKLEVDIEESEELPANPDPTKQKVQMTTNSIAAKMEVKTGTDLLLAACAHLCLVKGIELFERKNILAEMQTASNYYKESYGGNLSKSLSTLVKTNKLIERSKDKYALTAKTKQEMEANLV</sequence>
<dbReference type="RefSeq" id="WP_323261573.1">
    <property type="nucleotide sequence ID" value="NZ_JAYGIE010000049.1"/>
</dbReference>
<gene>
    <name evidence="1" type="ORF">VB774_10185</name>
</gene>
<evidence type="ECO:0000313" key="1">
    <source>
        <dbReference type="EMBL" id="MEA5477986.1"/>
    </source>
</evidence>
<reference evidence="1 2" key="1">
    <citation type="submission" date="2023-12" db="EMBL/GenBank/DDBJ databases">
        <title>Baltic Sea Cyanobacteria.</title>
        <authorList>
            <person name="Delbaje E."/>
            <person name="Fewer D.P."/>
            <person name="Shishido T.K."/>
        </authorList>
    </citation>
    <scope>NUCLEOTIDE SEQUENCE [LARGE SCALE GENOMIC DNA]</scope>
    <source>
        <strain evidence="1 2">UHCC 0370</strain>
    </source>
</reference>
<accession>A0ABU5TI80</accession>
<dbReference type="EMBL" id="JAYGIE010000049">
    <property type="protein sequence ID" value="MEA5477986.1"/>
    <property type="molecule type" value="Genomic_DNA"/>
</dbReference>
<evidence type="ECO:0000313" key="2">
    <source>
        <dbReference type="Proteomes" id="UP001301388"/>
    </source>
</evidence>
<comment type="caution">
    <text evidence="1">The sequence shown here is derived from an EMBL/GenBank/DDBJ whole genome shotgun (WGS) entry which is preliminary data.</text>
</comment>
<proteinExistence type="predicted"/>
<name>A0ABU5TI80_9CYAN</name>
<protein>
    <submittedName>
        <fullName evidence="1">Uncharacterized protein</fullName>
    </submittedName>
</protein>